<keyword evidence="3" id="KW-0472">Membrane</keyword>
<dbReference type="AlphaFoldDB" id="A0A6P8PED3"/>
<dbReference type="GO" id="GO:0004140">
    <property type="term" value="F:dephospho-CoA kinase activity"/>
    <property type="evidence" value="ECO:0007669"/>
    <property type="project" value="InterPro"/>
</dbReference>
<feature type="transmembrane region" description="Helical" evidence="3">
    <location>
        <begin position="169"/>
        <end position="190"/>
    </location>
</feature>
<dbReference type="PANTHER" id="PTHR10695:SF46">
    <property type="entry name" value="BIFUNCTIONAL COENZYME A SYNTHASE-RELATED"/>
    <property type="match status" value="1"/>
</dbReference>
<evidence type="ECO:0000256" key="3">
    <source>
        <dbReference type="SAM" id="Phobius"/>
    </source>
</evidence>
<dbReference type="GO" id="GO:0005524">
    <property type="term" value="F:ATP binding"/>
    <property type="evidence" value="ECO:0007669"/>
    <property type="project" value="UniProtKB-KW"/>
</dbReference>
<dbReference type="GeneID" id="117347302"/>
<proteinExistence type="inferred from homology"/>
<gene>
    <name evidence="5" type="primary">DCAKD</name>
</gene>
<evidence type="ECO:0000256" key="1">
    <source>
        <dbReference type="ARBA" id="ARBA00022741"/>
    </source>
</evidence>
<evidence type="ECO:0000256" key="2">
    <source>
        <dbReference type="ARBA" id="ARBA00022840"/>
    </source>
</evidence>
<accession>A0A6P8PED3</accession>
<keyword evidence="5" id="KW-0418">Kinase</keyword>
<dbReference type="RefSeq" id="XP_033773946.1">
    <property type="nucleotide sequence ID" value="XM_033918055.1"/>
</dbReference>
<evidence type="ECO:0000313" key="5">
    <source>
        <dbReference type="RefSeq" id="XP_033773946.1"/>
    </source>
</evidence>
<dbReference type="Gene3D" id="3.40.50.300">
    <property type="entry name" value="P-loop containing nucleotide triphosphate hydrolases"/>
    <property type="match status" value="1"/>
</dbReference>
<protein>
    <submittedName>
        <fullName evidence="5">Dephospho-CoA kinase domain-containing protein isoform X2</fullName>
    </submittedName>
</protein>
<organism evidence="4 5">
    <name type="scientific">Geotrypetes seraphini</name>
    <name type="common">Gaboon caecilian</name>
    <name type="synonym">Caecilia seraphini</name>
    <dbReference type="NCBI Taxonomy" id="260995"/>
    <lineage>
        <taxon>Eukaryota</taxon>
        <taxon>Metazoa</taxon>
        <taxon>Chordata</taxon>
        <taxon>Craniata</taxon>
        <taxon>Vertebrata</taxon>
        <taxon>Euteleostomi</taxon>
        <taxon>Amphibia</taxon>
        <taxon>Gymnophiona</taxon>
        <taxon>Geotrypetes</taxon>
    </lineage>
</organism>
<dbReference type="Proteomes" id="UP000515159">
    <property type="component" value="Chromosome 13"/>
</dbReference>
<dbReference type="PANTHER" id="PTHR10695">
    <property type="entry name" value="DEPHOSPHO-COA KINASE-RELATED"/>
    <property type="match status" value="1"/>
</dbReference>
<keyword evidence="1" id="KW-0547">Nucleotide-binding</keyword>
<dbReference type="HAMAP" id="MF_00376">
    <property type="entry name" value="Dephospho_CoA_kinase"/>
    <property type="match status" value="1"/>
</dbReference>
<dbReference type="CTD" id="79877"/>
<evidence type="ECO:0000313" key="4">
    <source>
        <dbReference type="Proteomes" id="UP000515159"/>
    </source>
</evidence>
<dbReference type="InterPro" id="IPR001977">
    <property type="entry name" value="Depp_CoAkinase"/>
</dbReference>
<dbReference type="InterPro" id="IPR027417">
    <property type="entry name" value="P-loop_NTPase"/>
</dbReference>
<dbReference type="SUPFAM" id="SSF52540">
    <property type="entry name" value="P-loop containing nucleoside triphosphate hydrolases"/>
    <property type="match status" value="1"/>
</dbReference>
<name>A0A6P8PED3_GEOSA</name>
<reference evidence="5" key="1">
    <citation type="submission" date="2025-08" db="UniProtKB">
        <authorList>
            <consortium name="RefSeq"/>
        </authorList>
    </citation>
    <scope>IDENTIFICATION</scope>
</reference>
<sequence length="195" mass="22508">MLQVVQPNEPAYQLIVQKFGRDILLENGEINREKLGSIIFSSSEKRQLLNAITHPCIQKAMLKQIVKYFVLGYRYVILDIPLLFETNKLKRFMKHTVLVYCDPQSQLSRLMRRNGLSKAEAEARIHSQLSLDEKCQLADHVIDNSGDWENTRLQVLKLHVKLEESLDFLLLRLAAVATLTVIGGLVGFFLRQYFH</sequence>
<dbReference type="CDD" id="cd02022">
    <property type="entry name" value="DPCK"/>
    <property type="match status" value="1"/>
</dbReference>
<dbReference type="Pfam" id="PF01121">
    <property type="entry name" value="CoaE"/>
    <property type="match status" value="1"/>
</dbReference>
<dbReference type="GO" id="GO:0015937">
    <property type="term" value="P:coenzyme A biosynthetic process"/>
    <property type="evidence" value="ECO:0007669"/>
    <property type="project" value="InterPro"/>
</dbReference>
<keyword evidence="5" id="KW-0808">Transferase</keyword>
<dbReference type="PROSITE" id="PS51219">
    <property type="entry name" value="DPCK"/>
    <property type="match status" value="1"/>
</dbReference>
<keyword evidence="4" id="KW-1185">Reference proteome</keyword>
<keyword evidence="3" id="KW-0812">Transmembrane</keyword>
<keyword evidence="3" id="KW-1133">Transmembrane helix</keyword>
<keyword evidence="2" id="KW-0067">ATP-binding</keyword>
<dbReference type="NCBIfam" id="TIGR00152">
    <property type="entry name" value="dephospho-CoA kinase"/>
    <property type="match status" value="1"/>
</dbReference>